<dbReference type="CDD" id="cd00051">
    <property type="entry name" value="EFh"/>
    <property type="match status" value="1"/>
</dbReference>
<proteinExistence type="predicted"/>
<dbReference type="EMBL" id="CAUJNA010000890">
    <property type="protein sequence ID" value="CAJ1382278.1"/>
    <property type="molecule type" value="Genomic_DNA"/>
</dbReference>
<dbReference type="Gene3D" id="1.10.238.10">
    <property type="entry name" value="EF-hand"/>
    <property type="match status" value="1"/>
</dbReference>
<dbReference type="PROSITE" id="PS50222">
    <property type="entry name" value="EF_HAND_2"/>
    <property type="match status" value="1"/>
</dbReference>
<name>A0AA36MXF7_9DINO</name>
<organism evidence="2 3">
    <name type="scientific">Effrenium voratum</name>
    <dbReference type="NCBI Taxonomy" id="2562239"/>
    <lineage>
        <taxon>Eukaryota</taxon>
        <taxon>Sar</taxon>
        <taxon>Alveolata</taxon>
        <taxon>Dinophyceae</taxon>
        <taxon>Suessiales</taxon>
        <taxon>Symbiodiniaceae</taxon>
        <taxon>Effrenium</taxon>
    </lineage>
</organism>
<dbReference type="Proteomes" id="UP001178507">
    <property type="component" value="Unassembled WGS sequence"/>
</dbReference>
<comment type="caution">
    <text evidence="2">The sequence shown here is derived from an EMBL/GenBank/DDBJ whole genome shotgun (WGS) entry which is preliminary data.</text>
</comment>
<evidence type="ECO:0000313" key="2">
    <source>
        <dbReference type="EMBL" id="CAJ1382278.1"/>
    </source>
</evidence>
<protein>
    <recommendedName>
        <fullName evidence="1">EF-hand domain-containing protein</fullName>
    </recommendedName>
</protein>
<accession>A0AA36MXF7</accession>
<keyword evidence="3" id="KW-1185">Reference proteome</keyword>
<feature type="domain" description="EF-hand" evidence="1">
    <location>
        <begin position="76"/>
        <end position="111"/>
    </location>
</feature>
<reference evidence="2" key="1">
    <citation type="submission" date="2023-08" db="EMBL/GenBank/DDBJ databases">
        <authorList>
            <person name="Chen Y."/>
            <person name="Shah S."/>
            <person name="Dougan E. K."/>
            <person name="Thang M."/>
            <person name="Chan C."/>
        </authorList>
    </citation>
    <scope>NUCLEOTIDE SEQUENCE</scope>
</reference>
<dbReference type="Pfam" id="PF13202">
    <property type="entry name" value="EF-hand_5"/>
    <property type="match status" value="1"/>
</dbReference>
<dbReference type="InterPro" id="IPR011992">
    <property type="entry name" value="EF-hand-dom_pair"/>
</dbReference>
<dbReference type="GO" id="GO:0005509">
    <property type="term" value="F:calcium ion binding"/>
    <property type="evidence" value="ECO:0007669"/>
    <property type="project" value="InterPro"/>
</dbReference>
<gene>
    <name evidence="2" type="ORF">EVOR1521_LOCUS9682</name>
</gene>
<dbReference type="SUPFAM" id="SSF47473">
    <property type="entry name" value="EF-hand"/>
    <property type="match status" value="1"/>
</dbReference>
<sequence>MVTQVLTVLMREALPSAGACGAEGCGSGGAVCSRNKEMMMMMIRVISAVFLKDTIDAANNDAEHLVAERLRKKTKQYVKKLEAVFRAIDATGDGMITEDRLTDMLSNPLVSTYFQTLDVDVHESGALFHMLDNGDGEVTLDEFIDGIMRCKGPARAIEQVAMRADLKALDTKLSKVIKSLRAADIIKTKTPKFAQKKGLTLMLSERSQT</sequence>
<evidence type="ECO:0000313" key="3">
    <source>
        <dbReference type="Proteomes" id="UP001178507"/>
    </source>
</evidence>
<evidence type="ECO:0000259" key="1">
    <source>
        <dbReference type="PROSITE" id="PS50222"/>
    </source>
</evidence>
<dbReference type="InterPro" id="IPR002048">
    <property type="entry name" value="EF_hand_dom"/>
</dbReference>
<dbReference type="AlphaFoldDB" id="A0AA36MXF7"/>